<evidence type="ECO:0000313" key="1">
    <source>
        <dbReference type="EMBL" id="GAA0166653.1"/>
    </source>
</evidence>
<accession>A0AAV3QVJ1</accession>
<dbReference type="AlphaFoldDB" id="A0AAV3QVJ1"/>
<evidence type="ECO:0000313" key="2">
    <source>
        <dbReference type="Proteomes" id="UP001454036"/>
    </source>
</evidence>
<name>A0AAV3QVJ1_LITER</name>
<sequence>MDDNESEEENVAKVLKERSKKKLKVNDNRNRINNRRIAKDVDDVPTEGVEFCSEEHKARWKLVCVMNILPERILFDVTYNNQTYINILQDVGLLGTLSEIGPYWPQMVREYRLKR</sequence>
<dbReference type="EMBL" id="BAABME010022809">
    <property type="protein sequence ID" value="GAA0166653.1"/>
    <property type="molecule type" value="Genomic_DNA"/>
</dbReference>
<organism evidence="1 2">
    <name type="scientific">Lithospermum erythrorhizon</name>
    <name type="common">Purple gromwell</name>
    <name type="synonym">Lithospermum officinale var. erythrorhizon</name>
    <dbReference type="NCBI Taxonomy" id="34254"/>
    <lineage>
        <taxon>Eukaryota</taxon>
        <taxon>Viridiplantae</taxon>
        <taxon>Streptophyta</taxon>
        <taxon>Embryophyta</taxon>
        <taxon>Tracheophyta</taxon>
        <taxon>Spermatophyta</taxon>
        <taxon>Magnoliopsida</taxon>
        <taxon>eudicotyledons</taxon>
        <taxon>Gunneridae</taxon>
        <taxon>Pentapetalae</taxon>
        <taxon>asterids</taxon>
        <taxon>lamiids</taxon>
        <taxon>Boraginales</taxon>
        <taxon>Boraginaceae</taxon>
        <taxon>Boraginoideae</taxon>
        <taxon>Lithospermeae</taxon>
        <taxon>Lithospermum</taxon>
    </lineage>
</organism>
<proteinExistence type="predicted"/>
<reference evidence="1 2" key="1">
    <citation type="submission" date="2024-01" db="EMBL/GenBank/DDBJ databases">
        <title>The complete chloroplast genome sequence of Lithospermum erythrorhizon: insights into the phylogenetic relationship among Boraginaceae species and the maternal lineages of purple gromwells.</title>
        <authorList>
            <person name="Okada T."/>
            <person name="Watanabe K."/>
        </authorList>
    </citation>
    <scope>NUCLEOTIDE SEQUENCE [LARGE SCALE GENOMIC DNA]</scope>
</reference>
<comment type="caution">
    <text evidence="1">The sequence shown here is derived from an EMBL/GenBank/DDBJ whole genome shotgun (WGS) entry which is preliminary data.</text>
</comment>
<dbReference type="Proteomes" id="UP001454036">
    <property type="component" value="Unassembled WGS sequence"/>
</dbReference>
<protein>
    <submittedName>
        <fullName evidence="1">Uncharacterized protein</fullName>
    </submittedName>
</protein>
<gene>
    <name evidence="1" type="ORF">LIER_40230</name>
</gene>
<keyword evidence="2" id="KW-1185">Reference proteome</keyword>